<gene>
    <name evidence="2" type="ORF">THAOC_35087</name>
</gene>
<proteinExistence type="predicted"/>
<evidence type="ECO:0000313" key="3">
    <source>
        <dbReference type="Proteomes" id="UP000266841"/>
    </source>
</evidence>
<feature type="region of interest" description="Disordered" evidence="1">
    <location>
        <begin position="81"/>
        <end position="110"/>
    </location>
</feature>
<evidence type="ECO:0000256" key="1">
    <source>
        <dbReference type="SAM" id="MobiDB-lite"/>
    </source>
</evidence>
<dbReference type="OrthoDB" id="206433at2759"/>
<dbReference type="eggNOG" id="ENOG502SSW8">
    <property type="taxonomic scope" value="Eukaryota"/>
</dbReference>
<dbReference type="AlphaFoldDB" id="K0R3Y5"/>
<evidence type="ECO:0000313" key="2">
    <source>
        <dbReference type="EMBL" id="EJK46259.1"/>
    </source>
</evidence>
<organism evidence="2 3">
    <name type="scientific">Thalassiosira oceanica</name>
    <name type="common">Marine diatom</name>
    <dbReference type="NCBI Taxonomy" id="159749"/>
    <lineage>
        <taxon>Eukaryota</taxon>
        <taxon>Sar</taxon>
        <taxon>Stramenopiles</taxon>
        <taxon>Ochrophyta</taxon>
        <taxon>Bacillariophyta</taxon>
        <taxon>Coscinodiscophyceae</taxon>
        <taxon>Thalassiosirophycidae</taxon>
        <taxon>Thalassiosirales</taxon>
        <taxon>Thalassiosiraceae</taxon>
        <taxon>Thalassiosira</taxon>
    </lineage>
</organism>
<reference evidence="2 3" key="1">
    <citation type="journal article" date="2012" name="Genome Biol.">
        <title>Genome and low-iron response of an oceanic diatom adapted to chronic iron limitation.</title>
        <authorList>
            <person name="Lommer M."/>
            <person name="Specht M."/>
            <person name="Roy A.S."/>
            <person name="Kraemer L."/>
            <person name="Andreson R."/>
            <person name="Gutowska M.A."/>
            <person name="Wolf J."/>
            <person name="Bergner S.V."/>
            <person name="Schilhabel M.B."/>
            <person name="Klostermeier U.C."/>
            <person name="Beiko R.G."/>
            <person name="Rosenstiel P."/>
            <person name="Hippler M."/>
            <person name="Laroche J."/>
        </authorList>
    </citation>
    <scope>NUCLEOTIDE SEQUENCE [LARGE SCALE GENOMIC DNA]</scope>
    <source>
        <strain evidence="2 3">CCMP1005</strain>
    </source>
</reference>
<dbReference type="EMBL" id="AGNL01047868">
    <property type="protein sequence ID" value="EJK46259.1"/>
    <property type="molecule type" value="Genomic_DNA"/>
</dbReference>
<dbReference type="OMA" id="CAMTIFE"/>
<keyword evidence="3" id="KW-1185">Reference proteome</keyword>
<dbReference type="Proteomes" id="UP000266841">
    <property type="component" value="Unassembled WGS sequence"/>
</dbReference>
<comment type="caution">
    <text evidence="2">The sequence shown here is derived from an EMBL/GenBank/DDBJ whole genome shotgun (WGS) entry which is preliminary data.</text>
</comment>
<name>K0R3Y5_THAOC</name>
<accession>K0R3Y5</accession>
<feature type="region of interest" description="Disordered" evidence="1">
    <location>
        <begin position="141"/>
        <end position="175"/>
    </location>
</feature>
<protein>
    <submittedName>
        <fullName evidence="2">Uncharacterized protein</fullName>
    </submittedName>
</protein>
<sequence>MSFAGGRKTDAAAKATVFNTDRPVGGAVPIRYDATSTRPLSRLSVRSIAMSCPPKLLQCAMTIFEHFEPCPTIISRSNRDSILSSSQDTRETSHRTQARKRASTMANTTQSLSAYEQARIDKIKRNEDRLKSLGLLKAKEDLRASSQKRTPRKRKVKSATVTPPERKSRRLSKQPVQFVPSFDDGDEYEVQKKKRKIVYDAPARRSTFRVHIPVNLTSSPLTVGQQKKISKIMEGDFLGKLEEYLDNVDPVSYQNKRSVMRQITKLSKGEGIHYASEKYGWPDKCVFCKGVKVGPTDDILSLLETGKECEEEWGRDHGNGWLLRHPLKKLYEFQQYHLER</sequence>